<reference evidence="1" key="3">
    <citation type="submission" date="2018-03" db="EMBL/GenBank/DDBJ databases">
        <authorList>
            <person name="Ely B."/>
            <person name="Wilson K."/>
        </authorList>
    </citation>
    <scope>NUCLEOTIDE SEQUENCE</scope>
    <source>
        <strain evidence="1">TK0059</strain>
    </source>
</reference>
<keyword evidence="3" id="KW-1185">Reference proteome</keyword>
<proteinExistence type="predicted"/>
<gene>
    <name evidence="1" type="ORF">B7G68_14390</name>
    <name evidence="2" type="ORF">DI526_19355</name>
</gene>
<reference evidence="1 3" key="1">
    <citation type="journal article" date="2015" name="Biotechnol. Bioeng.">
        <title>Genome sequence and phenotypic characterization of Caulobacter segnis.</title>
        <authorList>
            <person name="Patel S."/>
            <person name="Fletcher B."/>
            <person name="Scott D.C."/>
            <person name="Ely B."/>
        </authorList>
    </citation>
    <scope>NUCLEOTIDE SEQUENCE [LARGE SCALE GENOMIC DNA]</scope>
    <source>
        <strain evidence="1 3">TK0059</strain>
    </source>
</reference>
<organism evidence="2 4">
    <name type="scientific">Caulobacter segnis</name>
    <dbReference type="NCBI Taxonomy" id="88688"/>
    <lineage>
        <taxon>Bacteria</taxon>
        <taxon>Pseudomonadati</taxon>
        <taxon>Pseudomonadota</taxon>
        <taxon>Alphaproteobacteria</taxon>
        <taxon>Caulobacterales</taxon>
        <taxon>Caulobacteraceae</taxon>
        <taxon>Caulobacter</taxon>
    </lineage>
</organism>
<protein>
    <submittedName>
        <fullName evidence="2">Uncharacterized protein</fullName>
    </submittedName>
</protein>
<dbReference type="AlphaFoldDB" id="A0A2W5WUA4"/>
<dbReference type="EMBL" id="CP027850">
    <property type="protein sequence ID" value="AVQ04470.1"/>
    <property type="molecule type" value="Genomic_DNA"/>
</dbReference>
<accession>A0A2W5WUA4</accession>
<reference evidence="2 4" key="2">
    <citation type="submission" date="2017-08" db="EMBL/GenBank/DDBJ databases">
        <title>Infants hospitalized years apart are colonized by the same room-sourced microbial strains.</title>
        <authorList>
            <person name="Brooks B."/>
            <person name="Olm M.R."/>
            <person name="Firek B.A."/>
            <person name="Baker R."/>
            <person name="Thomas B.C."/>
            <person name="Morowitz M.J."/>
            <person name="Banfield J.F."/>
        </authorList>
    </citation>
    <scope>NUCLEOTIDE SEQUENCE [LARGE SCALE GENOMIC DNA]</scope>
    <source>
        <strain evidence="2">S2_003_000_R2_4</strain>
    </source>
</reference>
<evidence type="ECO:0000313" key="1">
    <source>
        <dbReference type="EMBL" id="AVQ04470.1"/>
    </source>
</evidence>
<dbReference type="RefSeq" id="WP_106907314.1">
    <property type="nucleotide sequence ID" value="NZ_CP027850.1"/>
</dbReference>
<evidence type="ECO:0000313" key="3">
    <source>
        <dbReference type="Proteomes" id="UP000240527"/>
    </source>
</evidence>
<name>A0A2W5WUA4_9CAUL</name>
<evidence type="ECO:0000313" key="2">
    <source>
        <dbReference type="EMBL" id="PZR31544.1"/>
    </source>
</evidence>
<dbReference type="Proteomes" id="UP000240527">
    <property type="component" value="Chromosome"/>
</dbReference>
<dbReference type="Proteomes" id="UP000249393">
    <property type="component" value="Unassembled WGS sequence"/>
</dbReference>
<sequence length="19" mass="2339">MINRERFWRRRSSGPTCSV</sequence>
<dbReference type="EMBL" id="QFQZ01000083">
    <property type="protein sequence ID" value="PZR31544.1"/>
    <property type="molecule type" value="Genomic_DNA"/>
</dbReference>
<evidence type="ECO:0000313" key="4">
    <source>
        <dbReference type="Proteomes" id="UP000249393"/>
    </source>
</evidence>